<dbReference type="Proteomes" id="UP000199114">
    <property type="component" value="Unassembled WGS sequence"/>
</dbReference>
<dbReference type="RefSeq" id="WP_139210986.1">
    <property type="nucleotide sequence ID" value="NZ_FOFD01000008.1"/>
</dbReference>
<keyword evidence="1" id="KW-0812">Transmembrane</keyword>
<feature type="transmembrane region" description="Helical" evidence="1">
    <location>
        <begin position="39"/>
        <end position="60"/>
    </location>
</feature>
<dbReference type="EMBL" id="FOFD01000008">
    <property type="protein sequence ID" value="SER78530.1"/>
    <property type="molecule type" value="Genomic_DNA"/>
</dbReference>
<evidence type="ECO:0000256" key="1">
    <source>
        <dbReference type="SAM" id="Phobius"/>
    </source>
</evidence>
<name>A0A1H9S0G8_9EURY</name>
<keyword evidence="1" id="KW-1133">Transmembrane helix</keyword>
<evidence type="ECO:0000313" key="3">
    <source>
        <dbReference type="Proteomes" id="UP000199114"/>
    </source>
</evidence>
<evidence type="ECO:0000313" key="2">
    <source>
        <dbReference type="EMBL" id="SER78530.1"/>
    </source>
</evidence>
<accession>A0A1H9S0G8</accession>
<keyword evidence="1" id="KW-0472">Membrane</keyword>
<sequence length="332" mass="38318">MDTAKIGWGFCFLILSIIWSITAYFLYISYNTVALVDFIPALTSFVTATATIVLVTLTYLSVSSSKDMVQETKKQQRRDAVIVLIIDGFDSLIEELRDQDRYTIETDGEFTPIPEISPSSVSSTVPEHIIVDIELEAETEIYGKLESYDENWREYTQKRSSLVSDISEEIPNKFYNELPDEERDEFISQLDDAGEKIDREQAFGGRNWNDAYPDNPGKVVDDFSQELSNLILKATQSEPDLEPKIYTEEYPEGSYTQREIEISPENIFERHSEFLLELRSDPQYESEINELVNVIEYNQDLRFEIKNILSCARDDLMNKFDILHTHLDESGE</sequence>
<dbReference type="AlphaFoldDB" id="A0A1H9S0G8"/>
<protein>
    <submittedName>
        <fullName evidence="2">Uncharacterized protein</fullName>
    </submittedName>
</protein>
<organism evidence="2 3">
    <name type="scientific">Natrinema salaciae</name>
    <dbReference type="NCBI Taxonomy" id="1186196"/>
    <lineage>
        <taxon>Archaea</taxon>
        <taxon>Methanobacteriati</taxon>
        <taxon>Methanobacteriota</taxon>
        <taxon>Stenosarchaea group</taxon>
        <taxon>Halobacteria</taxon>
        <taxon>Halobacteriales</taxon>
        <taxon>Natrialbaceae</taxon>
        <taxon>Natrinema</taxon>
    </lineage>
</organism>
<keyword evidence="3" id="KW-1185">Reference proteome</keyword>
<reference evidence="3" key="1">
    <citation type="submission" date="2016-10" db="EMBL/GenBank/DDBJ databases">
        <authorList>
            <person name="Varghese N."/>
            <person name="Submissions S."/>
        </authorList>
    </citation>
    <scope>NUCLEOTIDE SEQUENCE [LARGE SCALE GENOMIC DNA]</scope>
    <source>
        <strain evidence="3">DSM 25055</strain>
    </source>
</reference>
<proteinExistence type="predicted"/>
<feature type="transmembrane region" description="Helical" evidence="1">
    <location>
        <begin position="6"/>
        <end position="27"/>
    </location>
</feature>
<gene>
    <name evidence="2" type="ORF">SAMN04489841_4534</name>
</gene>